<gene>
    <name evidence="2" type="ORF">BG844_37380</name>
</gene>
<dbReference type="RefSeq" id="WP_071810195.1">
    <property type="nucleotide sequence ID" value="NZ_MEIA01000563.1"/>
</dbReference>
<accession>A0A1K0F9F7</accession>
<dbReference type="Proteomes" id="UP000182486">
    <property type="component" value="Unassembled WGS sequence"/>
</dbReference>
<evidence type="ECO:0000313" key="2">
    <source>
        <dbReference type="EMBL" id="OJF09485.1"/>
    </source>
</evidence>
<dbReference type="EMBL" id="MEIA01000563">
    <property type="protein sequence ID" value="OJF09485.1"/>
    <property type="molecule type" value="Genomic_DNA"/>
</dbReference>
<evidence type="ECO:0000256" key="1">
    <source>
        <dbReference type="SAM" id="MobiDB-lite"/>
    </source>
</evidence>
<name>A0A1K0F9F7_9ACTN</name>
<feature type="region of interest" description="Disordered" evidence="1">
    <location>
        <begin position="275"/>
        <end position="314"/>
    </location>
</feature>
<keyword evidence="3" id="KW-1185">Reference proteome</keyword>
<feature type="compositionally biased region" description="Basic and acidic residues" evidence="1">
    <location>
        <begin position="285"/>
        <end position="300"/>
    </location>
</feature>
<feature type="compositionally biased region" description="Acidic residues" evidence="1">
    <location>
        <begin position="303"/>
        <end position="314"/>
    </location>
</feature>
<protein>
    <submittedName>
        <fullName evidence="2">Uncharacterized protein</fullName>
    </submittedName>
</protein>
<feature type="region of interest" description="Disordered" evidence="1">
    <location>
        <begin position="169"/>
        <end position="254"/>
    </location>
</feature>
<reference evidence="2 3" key="1">
    <citation type="submission" date="2016-09" db="EMBL/GenBank/DDBJ databases">
        <title>Couchioplanes caeruleus draft genome sequence.</title>
        <authorList>
            <person name="Sheehan J."/>
            <person name="Caffrey P."/>
        </authorList>
    </citation>
    <scope>NUCLEOTIDE SEQUENCE [LARGE SCALE GENOMIC DNA]</scope>
    <source>
        <strain evidence="2 3">DSM 43634</strain>
    </source>
</reference>
<evidence type="ECO:0000313" key="3">
    <source>
        <dbReference type="Proteomes" id="UP000182486"/>
    </source>
</evidence>
<proteinExistence type="predicted"/>
<comment type="caution">
    <text evidence="2">The sequence shown here is derived from an EMBL/GenBank/DDBJ whole genome shotgun (WGS) entry which is preliminary data.</text>
</comment>
<sequence length="314" mass="34449">MAAPPGTDELIRRLYEAPPDGFVAGRAAAVAAARKAGDKEAAKRLAALRKPTVAAWLVNLLALRRPELIDDLVELATALRQAQRSLRGDDLRELSLQRRQVVSALVRAAQQLAVEDDPALRGAKLPMAEVEATLGAALAEPDVAEQVRSGRLVKAATYAGFGEVPRPRLRLVTADDEPAAAPAPETPDEEPEEEEPKRVPALEERRRRAEQKARDERAAKRRDLRRELTAARAADRKAKSILEDAEEAERAASHAVDELEEQIAELERQRIVAQAEVSRRKLARRSAERDASAARRRVGDVEAALEDLDAEEPD</sequence>
<organism evidence="2 3">
    <name type="scientific">Couchioplanes caeruleus subsp. caeruleus</name>
    <dbReference type="NCBI Taxonomy" id="56427"/>
    <lineage>
        <taxon>Bacteria</taxon>
        <taxon>Bacillati</taxon>
        <taxon>Actinomycetota</taxon>
        <taxon>Actinomycetes</taxon>
        <taxon>Micromonosporales</taxon>
        <taxon>Micromonosporaceae</taxon>
        <taxon>Couchioplanes</taxon>
    </lineage>
</organism>
<dbReference type="AlphaFoldDB" id="A0A1K0F9F7"/>
<feature type="compositionally biased region" description="Basic and acidic residues" evidence="1">
    <location>
        <begin position="195"/>
        <end position="218"/>
    </location>
</feature>
<feature type="compositionally biased region" description="Basic and acidic residues" evidence="1">
    <location>
        <begin position="224"/>
        <end position="254"/>
    </location>
</feature>